<comment type="catalytic activity">
    <reaction evidence="3">
        <text>L-glutaminyl-[protein] + H2O = L-glutamyl-[protein] + NH4(+)</text>
        <dbReference type="Rhea" id="RHEA:16441"/>
        <dbReference type="Rhea" id="RHEA-COMP:10207"/>
        <dbReference type="Rhea" id="RHEA-COMP:10208"/>
        <dbReference type="ChEBI" id="CHEBI:15377"/>
        <dbReference type="ChEBI" id="CHEBI:28938"/>
        <dbReference type="ChEBI" id="CHEBI:29973"/>
        <dbReference type="ChEBI" id="CHEBI:30011"/>
        <dbReference type="EC" id="3.5.1.44"/>
    </reaction>
</comment>
<dbReference type="InterPro" id="IPR011324">
    <property type="entry name" value="Cytotoxic_necrot_fac-like_cat"/>
</dbReference>
<evidence type="ECO:0000313" key="6">
    <source>
        <dbReference type="Proteomes" id="UP001209681"/>
    </source>
</evidence>
<dbReference type="InterPro" id="IPR052340">
    <property type="entry name" value="RNase_Y/CdgJ"/>
</dbReference>
<dbReference type="NCBIfam" id="TIGR00277">
    <property type="entry name" value="HDIG"/>
    <property type="match status" value="1"/>
</dbReference>
<dbReference type="CDD" id="cd16352">
    <property type="entry name" value="CheD"/>
    <property type="match status" value="1"/>
</dbReference>
<dbReference type="Pfam" id="PF03975">
    <property type="entry name" value="CheD"/>
    <property type="match status" value="1"/>
</dbReference>
<dbReference type="Gene3D" id="1.10.3210.10">
    <property type="entry name" value="Hypothetical protein af1432"/>
    <property type="match status" value="1"/>
</dbReference>
<organism evidence="5 6">
    <name type="scientific">Desulfobotulus pelophilus</name>
    <dbReference type="NCBI Taxonomy" id="2823377"/>
    <lineage>
        <taxon>Bacteria</taxon>
        <taxon>Pseudomonadati</taxon>
        <taxon>Thermodesulfobacteriota</taxon>
        <taxon>Desulfobacteria</taxon>
        <taxon>Desulfobacterales</taxon>
        <taxon>Desulfobacteraceae</taxon>
        <taxon>Desulfobotulus</taxon>
    </lineage>
</organism>
<proteinExistence type="inferred from homology"/>
<dbReference type="InterPro" id="IPR006675">
    <property type="entry name" value="HDIG_dom"/>
</dbReference>
<dbReference type="SMART" id="SM00471">
    <property type="entry name" value="HDc"/>
    <property type="match status" value="1"/>
</dbReference>
<dbReference type="InterPro" id="IPR013976">
    <property type="entry name" value="HDOD"/>
</dbReference>
<dbReference type="SUPFAM" id="SSF109604">
    <property type="entry name" value="HD-domain/PDEase-like"/>
    <property type="match status" value="1"/>
</dbReference>
<dbReference type="RefSeq" id="WP_265423345.1">
    <property type="nucleotide sequence ID" value="NZ_JAPFPW010000001.1"/>
</dbReference>
<evidence type="ECO:0000313" key="5">
    <source>
        <dbReference type="EMBL" id="MCW7752478.1"/>
    </source>
</evidence>
<dbReference type="InterPro" id="IPR038592">
    <property type="entry name" value="CheD-like_sf"/>
</dbReference>
<name>A0ABT3N4T9_9BACT</name>
<dbReference type="PROSITE" id="PS51833">
    <property type="entry name" value="HDOD"/>
    <property type="match status" value="1"/>
</dbReference>
<comment type="function">
    <text evidence="3">Probably deamidates glutamine residues to glutamate on methyl-accepting chemotaxis receptors (MCPs), playing an important role in chemotaxis.</text>
</comment>
<dbReference type="EMBL" id="JAPFPW010000001">
    <property type="protein sequence ID" value="MCW7752478.1"/>
    <property type="molecule type" value="Genomic_DNA"/>
</dbReference>
<evidence type="ECO:0000259" key="4">
    <source>
        <dbReference type="PROSITE" id="PS51833"/>
    </source>
</evidence>
<comment type="similarity">
    <text evidence="3">Belongs to the CheD family.</text>
</comment>
<keyword evidence="6" id="KW-1185">Reference proteome</keyword>
<dbReference type="HAMAP" id="MF_01440">
    <property type="entry name" value="CheD"/>
    <property type="match status" value="1"/>
</dbReference>
<evidence type="ECO:0000256" key="3">
    <source>
        <dbReference type="HAMAP-Rule" id="MF_01440"/>
    </source>
</evidence>
<dbReference type="InterPro" id="IPR005659">
    <property type="entry name" value="Chemorcpt_Glu_NH3ase_CheD"/>
</dbReference>
<dbReference type="CDD" id="cd00077">
    <property type="entry name" value="HDc"/>
    <property type="match status" value="1"/>
</dbReference>
<keyword evidence="1 3" id="KW-0145">Chemotaxis</keyword>
<dbReference type="PANTHER" id="PTHR33525:SF6">
    <property type="entry name" value="HDOD DOMAIN-CONTAINING PROTEIN"/>
    <property type="match status" value="1"/>
</dbReference>
<dbReference type="Pfam" id="PF08668">
    <property type="entry name" value="HDOD"/>
    <property type="match status" value="1"/>
</dbReference>
<comment type="caution">
    <text evidence="5">The sequence shown here is derived from an EMBL/GenBank/DDBJ whole genome shotgun (WGS) entry which is preliminary data.</text>
</comment>
<accession>A0ABT3N4T9</accession>
<feature type="domain" description="HDOD" evidence="4">
    <location>
        <begin position="183"/>
        <end position="379"/>
    </location>
</feature>
<protein>
    <recommendedName>
        <fullName evidence="3">Probable chemoreceptor glutamine deamidase CheD</fullName>
        <ecNumber evidence="3">3.5.1.44</ecNumber>
    </recommendedName>
</protein>
<gene>
    <name evidence="3" type="primary">cheD</name>
    <name evidence="5" type="ORF">OOT00_00600</name>
</gene>
<evidence type="ECO:0000256" key="2">
    <source>
        <dbReference type="ARBA" id="ARBA00022801"/>
    </source>
</evidence>
<dbReference type="Proteomes" id="UP001209681">
    <property type="component" value="Unassembled WGS sequence"/>
</dbReference>
<sequence>MESSIHYVASGQFLVASGNQPLILKALLGTCVGVSIYDTVAGVGGLLHMLLPEPVSGSSGTHPGKYASTGVPAFLKALIEKGSHPDNMRATVAGGALVGPVSEQDMALDIGGRTTEMVHELLKRYQVPVVASETGGFFTCTLELNLTSGKTRIHPSGLLRDPEEAFHYEPPSADAIAASVTALKPIPQVALKILRMITYEDADFRDIAKEVRKDQVITAQTLRMCNAALYAGRNQVASIDDALVLLGQQTLVKSIISAALKTFYKQSDSVYSLCKGGLFHHAMGTAVVAEHLAVATGIVHPATAYTAGLLHDIGMVVLDQHITSACPLFYRGMKNEKHRILEVERRILGVDHCEVGAKLGLKWAFPESLIHAIRHHHKPEEGHGVSRLAYIVHAADLIMARFQSGVFPESSKGSITERLAVIGMTPADFEKFIDTLPMDVFGMQPENVLYLKSGPSR</sequence>
<dbReference type="InterPro" id="IPR003607">
    <property type="entry name" value="HD/PDEase_dom"/>
</dbReference>
<dbReference type="SUPFAM" id="SSF64438">
    <property type="entry name" value="CNF1/YfiH-like putative cysteine hydrolases"/>
    <property type="match status" value="1"/>
</dbReference>
<keyword evidence="2 3" id="KW-0378">Hydrolase</keyword>
<dbReference type="PANTHER" id="PTHR33525">
    <property type="match status" value="1"/>
</dbReference>
<dbReference type="Gene3D" id="3.30.1330.200">
    <property type="match status" value="1"/>
</dbReference>
<dbReference type="EC" id="3.5.1.44" evidence="3"/>
<reference evidence="5 6" key="1">
    <citation type="submission" date="2022-11" db="EMBL/GenBank/DDBJ databases">
        <title>Desulfobotulus tamanensis H1 sp. nov. - anaerobic, alkaliphilic, sulphate reducing bacterium isolated from terrestrial mud volcano.</title>
        <authorList>
            <person name="Frolova A."/>
            <person name="Merkel A.Y."/>
            <person name="Slobodkin A.I."/>
        </authorList>
    </citation>
    <scope>NUCLEOTIDE SEQUENCE [LARGE SCALE GENOMIC DNA]</scope>
    <source>
        <strain evidence="5 6">H1</strain>
    </source>
</reference>
<evidence type="ECO:0000256" key="1">
    <source>
        <dbReference type="ARBA" id="ARBA00022500"/>
    </source>
</evidence>